<keyword evidence="4" id="KW-0677">Repeat</keyword>
<comment type="similarity">
    <text evidence="7">Belongs to the PRP39 family.</text>
</comment>
<comment type="function">
    <text evidence="1">Involved in pre-mRNA splicing.</text>
</comment>
<dbReference type="SUPFAM" id="SSF48452">
    <property type="entry name" value="TPR-like"/>
    <property type="match status" value="2"/>
</dbReference>
<evidence type="ECO:0000256" key="4">
    <source>
        <dbReference type="ARBA" id="ARBA00022737"/>
    </source>
</evidence>
<dbReference type="GO" id="GO:0000243">
    <property type="term" value="C:commitment complex"/>
    <property type="evidence" value="ECO:0007669"/>
    <property type="project" value="TreeGrafter"/>
</dbReference>
<dbReference type="Pfam" id="PF23240">
    <property type="entry name" value="HAT_PRP39_N"/>
    <property type="match status" value="1"/>
</dbReference>
<evidence type="ECO:0000313" key="11">
    <source>
        <dbReference type="EMBL" id="NXC31994.1"/>
    </source>
</evidence>
<evidence type="ECO:0000313" key="12">
    <source>
        <dbReference type="Proteomes" id="UP000614027"/>
    </source>
</evidence>
<comment type="caution">
    <text evidence="11">The sequence shown here is derived from an EMBL/GenBank/DDBJ whole genome shotgun (WGS) entry which is preliminary data.</text>
</comment>
<dbReference type="OrthoDB" id="10265668at2759"/>
<comment type="subcellular location">
    <subcellularLocation>
        <location evidence="2">Nucleus</location>
    </subcellularLocation>
</comment>
<dbReference type="GO" id="GO:0000395">
    <property type="term" value="P:mRNA 5'-splice site recognition"/>
    <property type="evidence" value="ECO:0007669"/>
    <property type="project" value="TreeGrafter"/>
</dbReference>
<feature type="region of interest" description="Disordered" evidence="10">
    <location>
        <begin position="200"/>
        <end position="237"/>
    </location>
</feature>
<feature type="non-terminal residue" evidence="11">
    <location>
        <position position="1"/>
    </location>
</feature>
<dbReference type="PANTHER" id="PTHR17204:SF24">
    <property type="entry name" value="PRE-MRNA-PROCESSING FACTOR 39-LIKE ISOFORM X1"/>
    <property type="match status" value="1"/>
</dbReference>
<gene>
    <name evidence="11" type="primary">Prpf39_1</name>
    <name evidence="11" type="ORF">CAMPRO_R10379</name>
</gene>
<organism evidence="11 12">
    <name type="scientific">Campylorhamphus procurvoides</name>
    <dbReference type="NCBI Taxonomy" id="190295"/>
    <lineage>
        <taxon>Eukaryota</taxon>
        <taxon>Metazoa</taxon>
        <taxon>Chordata</taxon>
        <taxon>Craniata</taxon>
        <taxon>Vertebrata</taxon>
        <taxon>Euteleostomi</taxon>
        <taxon>Archelosauria</taxon>
        <taxon>Archosauria</taxon>
        <taxon>Dinosauria</taxon>
        <taxon>Saurischia</taxon>
        <taxon>Theropoda</taxon>
        <taxon>Coelurosauria</taxon>
        <taxon>Aves</taxon>
        <taxon>Neognathae</taxon>
        <taxon>Neoaves</taxon>
        <taxon>Telluraves</taxon>
        <taxon>Australaves</taxon>
        <taxon>Passeriformes</taxon>
        <taxon>Dendrocolaptidae</taxon>
        <taxon>Campylorhamphus</taxon>
    </lineage>
</organism>
<dbReference type="InterPro" id="IPR059164">
    <property type="entry name" value="HAT_PRP39_C"/>
</dbReference>
<evidence type="ECO:0000256" key="5">
    <source>
        <dbReference type="ARBA" id="ARBA00023187"/>
    </source>
</evidence>
<keyword evidence="5" id="KW-0508">mRNA splicing</keyword>
<dbReference type="AlphaFoldDB" id="A0A851MY15"/>
<dbReference type="FunFam" id="1.25.40.10:FF:000091">
    <property type="entry name" value="Pre-mRNA-processing factor 39"/>
    <property type="match status" value="1"/>
</dbReference>
<dbReference type="Pfam" id="PF23241">
    <property type="entry name" value="HAT_PRP39_C"/>
    <property type="match status" value="1"/>
</dbReference>
<dbReference type="EMBL" id="WBMV01005730">
    <property type="protein sequence ID" value="NXC31994.1"/>
    <property type="molecule type" value="Genomic_DNA"/>
</dbReference>
<evidence type="ECO:0000256" key="2">
    <source>
        <dbReference type="ARBA" id="ARBA00004123"/>
    </source>
</evidence>
<name>A0A851MY15_9DEND</name>
<evidence type="ECO:0000256" key="1">
    <source>
        <dbReference type="ARBA" id="ARBA00003777"/>
    </source>
</evidence>
<evidence type="ECO:0000256" key="10">
    <source>
        <dbReference type="SAM" id="MobiDB-lite"/>
    </source>
</evidence>
<proteinExistence type="inferred from homology"/>
<dbReference type="PANTHER" id="PTHR17204">
    <property type="entry name" value="PRE-MRNA PROCESSING PROTEIN PRP39-RELATED"/>
    <property type="match status" value="1"/>
</dbReference>
<feature type="compositionally biased region" description="Gly residues" evidence="10">
    <location>
        <begin position="227"/>
        <end position="236"/>
    </location>
</feature>
<evidence type="ECO:0000256" key="6">
    <source>
        <dbReference type="ARBA" id="ARBA00023242"/>
    </source>
</evidence>
<reference evidence="11" key="1">
    <citation type="submission" date="2019-09" db="EMBL/GenBank/DDBJ databases">
        <title>Bird 10,000 Genomes (B10K) Project - Family phase.</title>
        <authorList>
            <person name="Zhang G."/>
        </authorList>
    </citation>
    <scope>NUCLEOTIDE SEQUENCE</scope>
    <source>
        <strain evidence="11">B10K-DU-001-09</strain>
        <tissue evidence="11">Muscle</tissue>
    </source>
</reference>
<sequence length="581" mass="66096">EPPLPPEFERLWGAAQANPHDFGAWTDLLAFVEQENLLAGARRAFDAFFGHYPYCYGYWKKYADMERRLGSPRRAEEVFERGLQSIPLSMDLWIHYISFLQSTLDMALPESVQKVRGAFEAAVAAAGLDFRSDKLWELYVEWEREQGELRAVTGIYDRVLSIPTQLYSHHWEKFKEHVLHNPPRAILSPEELLWLRSKLASDPAPKPPEGTEGSEAPPGEDPPPGMDGKGGSGGAANGQEKIRELVISMRQQIHAQNEAEVGKRWNFEDGIKRPYFHVKPLERAQLRNWREYLDFEAASGSHERTIVLFERCVIACALYEEFWIKYTRYLESRTIPGARSVFQRACGFHLPRKPNIHLLWAAFEEKQGTLDEARRILRAFEAVVPGLAMVRLRRVSLERRHGHVAEAEQLLLEAMKANEGLPLGSFYAVKLARQVCKVQKNLGKARKVLVEALEKDPDNARLHANLLEMEFGADVGQNEGNTLSCLERALRSPLGPDAKLVFSQRRVEFLEDFGSSIHSLLKAYDEHQKILKAHAARKRPPENGSEEPDDKRLRPDDPSGLLGPLGFSGGDPNPSYNYWYQ</sequence>
<dbReference type="GO" id="GO:0005685">
    <property type="term" value="C:U1 snRNP"/>
    <property type="evidence" value="ECO:0007669"/>
    <property type="project" value="TreeGrafter"/>
</dbReference>
<dbReference type="GO" id="GO:0071004">
    <property type="term" value="C:U2-type prespliceosome"/>
    <property type="evidence" value="ECO:0007669"/>
    <property type="project" value="TreeGrafter"/>
</dbReference>
<dbReference type="SMART" id="SM00386">
    <property type="entry name" value="HAT"/>
    <property type="match status" value="7"/>
</dbReference>
<dbReference type="Proteomes" id="UP000614027">
    <property type="component" value="Unassembled WGS sequence"/>
</dbReference>
<accession>A0A851MY15</accession>
<evidence type="ECO:0000256" key="3">
    <source>
        <dbReference type="ARBA" id="ARBA00022664"/>
    </source>
</evidence>
<feature type="non-terminal residue" evidence="11">
    <location>
        <position position="581"/>
    </location>
</feature>
<dbReference type="FunFam" id="1.25.40.10:FF:000063">
    <property type="entry name" value="Pre-mRNA processing factor 39"/>
    <property type="match status" value="1"/>
</dbReference>
<evidence type="ECO:0000256" key="8">
    <source>
        <dbReference type="ARBA" id="ARBA00067962"/>
    </source>
</evidence>
<evidence type="ECO:0000256" key="7">
    <source>
        <dbReference type="ARBA" id="ARBA00038019"/>
    </source>
</evidence>
<keyword evidence="12" id="KW-1185">Reference proteome</keyword>
<protein>
    <recommendedName>
        <fullName evidence="8">Pre-mRNA-processing factor 39</fullName>
    </recommendedName>
    <alternativeName>
        <fullName evidence="9">PRP39 homolog</fullName>
    </alternativeName>
</protein>
<keyword evidence="6" id="KW-0539">Nucleus</keyword>
<evidence type="ECO:0000256" key="9">
    <source>
        <dbReference type="ARBA" id="ARBA00080852"/>
    </source>
</evidence>
<feature type="region of interest" description="Disordered" evidence="10">
    <location>
        <begin position="533"/>
        <end position="581"/>
    </location>
</feature>
<dbReference type="GO" id="GO:0030627">
    <property type="term" value="F:pre-mRNA 5'-splice site binding"/>
    <property type="evidence" value="ECO:0007669"/>
    <property type="project" value="TreeGrafter"/>
</dbReference>
<dbReference type="InterPro" id="IPR003107">
    <property type="entry name" value="HAT"/>
</dbReference>
<dbReference type="Gene3D" id="1.25.40.10">
    <property type="entry name" value="Tetratricopeptide repeat domain"/>
    <property type="match status" value="2"/>
</dbReference>
<dbReference type="InterPro" id="IPR011990">
    <property type="entry name" value="TPR-like_helical_dom_sf"/>
</dbReference>
<keyword evidence="3" id="KW-0507">mRNA processing</keyword>